<keyword evidence="3" id="KW-1185">Reference proteome</keyword>
<name>A0A515ML25_9CAUD</name>
<accession>A0A515ML25</accession>
<dbReference type="Proteomes" id="UP000320200">
    <property type="component" value="Segment"/>
</dbReference>
<feature type="region of interest" description="Disordered" evidence="1">
    <location>
        <begin position="70"/>
        <end position="97"/>
    </location>
</feature>
<sequence length="97" mass="10986">MNTAPHSVSQLLDHLARDELSSSEKFSPFHAEIPEAVMQRLHDVVAKAYTIGYEDGFNVAAAQAQYARDRDRMRAEQEKRRAKAESVVDDALDELNR</sequence>
<dbReference type="GeneID" id="63026661"/>
<organism evidence="2 3">
    <name type="scientific">Gordonia phage Tangerine</name>
    <dbReference type="NCBI Taxonomy" id="2591120"/>
    <lineage>
        <taxon>Viruses</taxon>
        <taxon>Duplodnaviria</taxon>
        <taxon>Heunggongvirae</taxon>
        <taxon>Uroviricota</taxon>
        <taxon>Caudoviricetes</taxon>
        <taxon>Stackebrandtviridae</taxon>
        <taxon>Schenleyvirinae</taxon>
        <taxon>Kroosvirus</taxon>
        <taxon>Kroosvirus tangerine</taxon>
    </lineage>
</organism>
<evidence type="ECO:0000313" key="3">
    <source>
        <dbReference type="Proteomes" id="UP000320200"/>
    </source>
</evidence>
<dbReference type="EMBL" id="MK967396">
    <property type="protein sequence ID" value="QDM57365.1"/>
    <property type="molecule type" value="Genomic_DNA"/>
</dbReference>
<reference evidence="2 3" key="1">
    <citation type="submission" date="2019-05" db="EMBL/GenBank/DDBJ databases">
        <authorList>
            <person name="Jenkins W.A."/>
            <person name="Byrn A.B."/>
            <person name="Chan N.T."/>
            <person name="Estes M.L."/>
            <person name="Mcmahon A.T."/>
            <person name="Moore J.M."/>
            <person name="Tauchert M.H."/>
            <person name="Gaffney B.L."/>
            <person name="Staples A.K."/>
            <person name="King R.A."/>
            <person name="Rinehart C.A."/>
            <person name="Rowland N.S."/>
            <person name="Garlena R.A."/>
            <person name="Russell D.A."/>
            <person name="Pope W.H."/>
            <person name="Jacobs-Sera D."/>
            <person name="Hendrix R.W."/>
            <person name="Hatfull G.F."/>
        </authorList>
    </citation>
    <scope>NUCLEOTIDE SEQUENCE [LARGE SCALE GENOMIC DNA]</scope>
</reference>
<evidence type="ECO:0000256" key="1">
    <source>
        <dbReference type="SAM" id="MobiDB-lite"/>
    </source>
</evidence>
<dbReference type="RefSeq" id="YP_010002115.1">
    <property type="nucleotide sequence ID" value="NC_053240.1"/>
</dbReference>
<proteinExistence type="predicted"/>
<gene>
    <name evidence="2" type="primary">66</name>
    <name evidence="2" type="ORF">SEA_TANGERINE_66</name>
</gene>
<feature type="compositionally biased region" description="Basic and acidic residues" evidence="1">
    <location>
        <begin position="70"/>
        <end position="86"/>
    </location>
</feature>
<protein>
    <submittedName>
        <fullName evidence="2">Uncharacterized protein</fullName>
    </submittedName>
</protein>
<feature type="compositionally biased region" description="Acidic residues" evidence="1">
    <location>
        <begin position="87"/>
        <end position="97"/>
    </location>
</feature>
<dbReference type="KEGG" id="vg:63026661"/>
<evidence type="ECO:0000313" key="2">
    <source>
        <dbReference type="EMBL" id="QDM57365.1"/>
    </source>
</evidence>